<evidence type="ECO:0000313" key="1">
    <source>
        <dbReference type="EMBL" id="BBU24311.1"/>
    </source>
</evidence>
<evidence type="ECO:0000313" key="2">
    <source>
        <dbReference type="Proteomes" id="UP000464624"/>
    </source>
</evidence>
<proteinExistence type="predicted"/>
<name>A0AAD1H4N0_MYCXE</name>
<organism evidence="1 2">
    <name type="scientific">Mycobacterium xenopi</name>
    <dbReference type="NCBI Taxonomy" id="1789"/>
    <lineage>
        <taxon>Bacteria</taxon>
        <taxon>Bacillati</taxon>
        <taxon>Actinomycetota</taxon>
        <taxon>Actinomycetes</taxon>
        <taxon>Mycobacteriales</taxon>
        <taxon>Mycobacteriaceae</taxon>
        <taxon>Mycobacterium</taxon>
    </lineage>
</organism>
<gene>
    <name evidence="1" type="ORF">MYXE_41010</name>
</gene>
<reference evidence="1 2" key="1">
    <citation type="submission" date="2019-12" db="EMBL/GenBank/DDBJ databases">
        <title>Complete genome sequence of Mycolicibacterium xenopi str. JCM15661T.</title>
        <authorList>
            <person name="Yoshida M."/>
            <person name="Fukano H."/>
            <person name="Asakura T."/>
            <person name="Hoshino Y."/>
        </authorList>
    </citation>
    <scope>NUCLEOTIDE SEQUENCE [LARGE SCALE GENOMIC DNA]</scope>
    <source>
        <strain evidence="1 2">JCM 15661T</strain>
    </source>
</reference>
<dbReference type="Proteomes" id="UP000464624">
    <property type="component" value="Chromosome"/>
</dbReference>
<accession>A0AAD1H4N0</accession>
<sequence>MKLSSRRSFRCGGLIGLVVAQHCPKDVEASTGQGEHGLGVGFSWDLLRS</sequence>
<dbReference type="AlphaFoldDB" id="A0AAD1H4N0"/>
<dbReference type="EMBL" id="AP022314">
    <property type="protein sequence ID" value="BBU24311.1"/>
    <property type="molecule type" value="Genomic_DNA"/>
</dbReference>
<protein>
    <submittedName>
        <fullName evidence="1">Uncharacterized protein</fullName>
    </submittedName>
</protein>
<dbReference type="KEGG" id="mxe:MYXE_41010"/>